<keyword evidence="3" id="KW-1185">Reference proteome</keyword>
<sequence length="419" mass="48591">MYDELFVNFGGSLTDSLHHEADEVGISLYNLERIGGLPTVAAIYKEFLPLNKDLVDHNKYLATVVVLLHIHAELYKFHKVKHIYYDIWLDYYRREYLADFACGEQTDSEKEKAEAKKKSHVRISRQERMTTLNVIAEGELDAFLSFCLSHFVLPHAIGYIYHGLEEAASHLDHAGKTNIGFTSHCAIGWLAKLFRCLYHCYPDSDRPWDFPSLVCYVGLLSSKLSLLQARHIFRDGRYLSLRASPYDEDSHNGRDVIDMRLPDRDFKFLLSRMVLAQAYTDLKRQDTRAKFYIPPSYYEGVEEIFGVVETAVKIEELVDVNRVKALSDQDLACSFEIAHIEGQLNNLLIEAAKLKVKEQELLRDDEQIHKILIEVESKLESYLYLKKMEVEWLDKLQDLEKEKDHLKSLIDFVISFNNV</sequence>
<evidence type="ECO:0000313" key="3">
    <source>
        <dbReference type="Proteomes" id="UP001153076"/>
    </source>
</evidence>
<feature type="coiled-coil region" evidence="1">
    <location>
        <begin position="337"/>
        <end position="364"/>
    </location>
</feature>
<dbReference type="AlphaFoldDB" id="A0A9Q1GY54"/>
<dbReference type="OrthoDB" id="1194411at2759"/>
<accession>A0A9Q1GY54</accession>
<comment type="caution">
    <text evidence="2">The sequence shown here is derived from an EMBL/GenBank/DDBJ whole genome shotgun (WGS) entry which is preliminary data.</text>
</comment>
<protein>
    <submittedName>
        <fullName evidence="2">Uncharacterized protein</fullName>
    </submittedName>
</protein>
<organism evidence="2 3">
    <name type="scientific">Carnegiea gigantea</name>
    <dbReference type="NCBI Taxonomy" id="171969"/>
    <lineage>
        <taxon>Eukaryota</taxon>
        <taxon>Viridiplantae</taxon>
        <taxon>Streptophyta</taxon>
        <taxon>Embryophyta</taxon>
        <taxon>Tracheophyta</taxon>
        <taxon>Spermatophyta</taxon>
        <taxon>Magnoliopsida</taxon>
        <taxon>eudicotyledons</taxon>
        <taxon>Gunneridae</taxon>
        <taxon>Pentapetalae</taxon>
        <taxon>Caryophyllales</taxon>
        <taxon>Cactineae</taxon>
        <taxon>Cactaceae</taxon>
        <taxon>Cactoideae</taxon>
        <taxon>Echinocereeae</taxon>
        <taxon>Carnegiea</taxon>
    </lineage>
</organism>
<proteinExistence type="predicted"/>
<reference evidence="2" key="1">
    <citation type="submission" date="2022-04" db="EMBL/GenBank/DDBJ databases">
        <title>Carnegiea gigantea Genome sequencing and assembly v2.</title>
        <authorList>
            <person name="Copetti D."/>
            <person name="Sanderson M.J."/>
            <person name="Burquez A."/>
            <person name="Wojciechowski M.F."/>
        </authorList>
    </citation>
    <scope>NUCLEOTIDE SEQUENCE</scope>
    <source>
        <strain evidence="2">SGP5-SGP5p</strain>
        <tissue evidence="2">Aerial part</tissue>
    </source>
</reference>
<gene>
    <name evidence="2" type="ORF">Cgig2_023911</name>
</gene>
<dbReference type="Proteomes" id="UP001153076">
    <property type="component" value="Unassembled WGS sequence"/>
</dbReference>
<dbReference type="EMBL" id="JAKOGI010001167">
    <property type="protein sequence ID" value="KAJ8427245.1"/>
    <property type="molecule type" value="Genomic_DNA"/>
</dbReference>
<evidence type="ECO:0000256" key="1">
    <source>
        <dbReference type="SAM" id="Coils"/>
    </source>
</evidence>
<name>A0A9Q1GY54_9CARY</name>
<evidence type="ECO:0000313" key="2">
    <source>
        <dbReference type="EMBL" id="KAJ8427245.1"/>
    </source>
</evidence>
<keyword evidence="1" id="KW-0175">Coiled coil</keyword>